<protein>
    <recommendedName>
        <fullName evidence="2">Glycosyltransferase</fullName>
    </recommendedName>
</protein>
<reference evidence="1" key="1">
    <citation type="journal article" date="2020" name="Nature">
        <title>Giant virus diversity and host interactions through global metagenomics.</title>
        <authorList>
            <person name="Schulz F."/>
            <person name="Roux S."/>
            <person name="Paez-Espino D."/>
            <person name="Jungbluth S."/>
            <person name="Walsh D.A."/>
            <person name="Denef V.J."/>
            <person name="McMahon K.D."/>
            <person name="Konstantinidis K.T."/>
            <person name="Eloe-Fadrosh E.A."/>
            <person name="Kyrpides N.C."/>
            <person name="Woyke T."/>
        </authorList>
    </citation>
    <scope>NUCLEOTIDE SEQUENCE</scope>
    <source>
        <strain evidence="1">GVMAG-M-3300021962-46</strain>
    </source>
</reference>
<sequence>MVGFIKKLKRFFCDDPKASNKNHPVRSYISSHPSRESFQTSYLYVVLPYFNYCKYKSRTKLFLEFIKRIQSNRTIRIIIVEGTPKGMPFDLPTFSDKIFLHIKVELSDRIWIKENLINLAIKNLPKEWYYVAWIDADLTFLNEHWIDETIKQLKQDDIVQLFDSAMNLGPNGETLKIDKGFVYQYLKSGHEYIKTYKYGFWHPGYAWACNRFAYEKMGKLIDFGILGSGDHHMALAWIGKVECSHPGNIHLDYMIALKDFQDRCKNIKLGYIPGTILHHYHGSIADRRYQERWQILTKNQYSPIKDIAYKENGLLYLTEKGKRFQEPIDDYFRGRREDQV</sequence>
<evidence type="ECO:0000313" key="1">
    <source>
        <dbReference type="EMBL" id="QHT07164.1"/>
    </source>
</evidence>
<dbReference type="SUPFAM" id="SSF53448">
    <property type="entry name" value="Nucleotide-diphospho-sugar transferases"/>
    <property type="match status" value="1"/>
</dbReference>
<organism evidence="1">
    <name type="scientific">viral metagenome</name>
    <dbReference type="NCBI Taxonomy" id="1070528"/>
    <lineage>
        <taxon>unclassified sequences</taxon>
        <taxon>metagenomes</taxon>
        <taxon>organismal metagenomes</taxon>
    </lineage>
</organism>
<accession>A0A6C0CTW6</accession>
<name>A0A6C0CTW6_9ZZZZ</name>
<dbReference type="AlphaFoldDB" id="A0A6C0CTW6"/>
<dbReference type="EMBL" id="MN739479">
    <property type="protein sequence ID" value="QHT07164.1"/>
    <property type="molecule type" value="Genomic_DNA"/>
</dbReference>
<dbReference type="InterPro" id="IPR029044">
    <property type="entry name" value="Nucleotide-diphossugar_trans"/>
</dbReference>
<evidence type="ECO:0008006" key="2">
    <source>
        <dbReference type="Google" id="ProtNLM"/>
    </source>
</evidence>
<proteinExistence type="predicted"/>